<accession>A0A495P3R6</accession>
<dbReference type="SUPFAM" id="SSF53756">
    <property type="entry name" value="UDP-Glycosyltransferase/glycogen phosphorylase"/>
    <property type="match status" value="1"/>
</dbReference>
<evidence type="ECO:0000259" key="1">
    <source>
        <dbReference type="Pfam" id="PF00534"/>
    </source>
</evidence>
<evidence type="ECO:0000313" key="4">
    <source>
        <dbReference type="Proteomes" id="UP000276282"/>
    </source>
</evidence>
<keyword evidence="3" id="KW-0808">Transferase</keyword>
<evidence type="ECO:0000259" key="2">
    <source>
        <dbReference type="Pfam" id="PF13439"/>
    </source>
</evidence>
<comment type="caution">
    <text evidence="3">The sequence shown here is derived from an EMBL/GenBank/DDBJ whole genome shotgun (WGS) entry which is preliminary data.</text>
</comment>
<dbReference type="InterPro" id="IPR001296">
    <property type="entry name" value="Glyco_trans_1"/>
</dbReference>
<evidence type="ECO:0000313" key="3">
    <source>
        <dbReference type="EMBL" id="RKS45153.1"/>
    </source>
</evidence>
<reference evidence="3 4" key="1">
    <citation type="submission" date="2018-10" db="EMBL/GenBank/DDBJ databases">
        <title>Genomic Encyclopedia of Archaeal and Bacterial Type Strains, Phase II (KMG-II): from individual species to whole genera.</title>
        <authorList>
            <person name="Goeker M."/>
        </authorList>
    </citation>
    <scope>NUCLEOTIDE SEQUENCE [LARGE SCALE GENOMIC DNA]</scope>
    <source>
        <strain evidence="3 4">DSM 19839</strain>
    </source>
</reference>
<dbReference type="Pfam" id="PF00534">
    <property type="entry name" value="Glycos_transf_1"/>
    <property type="match status" value="1"/>
</dbReference>
<dbReference type="EMBL" id="RBLG01000004">
    <property type="protein sequence ID" value="RKS45153.1"/>
    <property type="molecule type" value="Genomic_DNA"/>
</dbReference>
<feature type="domain" description="Glycosyltransferase subfamily 4-like N-terminal" evidence="2">
    <location>
        <begin position="19"/>
        <end position="180"/>
    </location>
</feature>
<keyword evidence="4" id="KW-1185">Reference proteome</keyword>
<dbReference type="OrthoDB" id="502646at2"/>
<dbReference type="RefSeq" id="WP_121346611.1">
    <property type="nucleotide sequence ID" value="NZ_RBLG01000004.1"/>
</dbReference>
<dbReference type="InterPro" id="IPR028098">
    <property type="entry name" value="Glyco_trans_4-like_N"/>
</dbReference>
<feature type="domain" description="Glycosyl transferase family 1" evidence="1">
    <location>
        <begin position="181"/>
        <end position="354"/>
    </location>
</feature>
<dbReference type="Pfam" id="PF13439">
    <property type="entry name" value="Glyco_transf_4"/>
    <property type="match status" value="1"/>
</dbReference>
<dbReference type="PANTHER" id="PTHR12526">
    <property type="entry name" value="GLYCOSYLTRANSFERASE"/>
    <property type="match status" value="1"/>
</dbReference>
<dbReference type="AlphaFoldDB" id="A0A495P3R6"/>
<protein>
    <submittedName>
        <fullName evidence="3">Glycosyltransferase involved in cell wall biosynthesis</fullName>
    </submittedName>
</protein>
<dbReference type="Proteomes" id="UP000276282">
    <property type="component" value="Unassembled WGS sequence"/>
</dbReference>
<name>A0A495P3R6_9FLAO</name>
<gene>
    <name evidence="3" type="ORF">BC962_2829</name>
</gene>
<proteinExistence type="predicted"/>
<dbReference type="CDD" id="cd03801">
    <property type="entry name" value="GT4_PimA-like"/>
    <property type="match status" value="1"/>
</dbReference>
<organism evidence="3 4">
    <name type="scientific">Gillisia mitskevichiae</name>
    <dbReference type="NCBI Taxonomy" id="270921"/>
    <lineage>
        <taxon>Bacteria</taxon>
        <taxon>Pseudomonadati</taxon>
        <taxon>Bacteroidota</taxon>
        <taxon>Flavobacteriia</taxon>
        <taxon>Flavobacteriales</taxon>
        <taxon>Flavobacteriaceae</taxon>
        <taxon>Gillisia</taxon>
    </lineage>
</organism>
<dbReference type="GO" id="GO:0016757">
    <property type="term" value="F:glycosyltransferase activity"/>
    <property type="evidence" value="ECO:0007669"/>
    <property type="project" value="InterPro"/>
</dbReference>
<dbReference type="Gene3D" id="3.40.50.2000">
    <property type="entry name" value="Glycogen Phosphorylase B"/>
    <property type="match status" value="2"/>
</dbReference>
<sequence>MHIGFITPEYPHLELPGSGGLGTSIKNLADNLINENIRVSVFILGTSIEKDFIENNIHFYFLKTLRFPGFTWYVTRIKFQNTINAIVSKTNIDLLEAPDWTGITAFMNFKAPLVIRCNGSDAYFCDLEGRKQKWKNRWFEKNALNNADSIISASFFTGKKTKEIFNLKKNIQTIYNGVNANDFRPLNLEQKPQSILYFGTIIRKKGVLELAASFNVLKKMAPNTVLTLLGKDSIDVKENRSTLQMVMDLIENKYREDVIHLAEVPYDKISKEIAKVEVVVLPSFAEAFPMTWLEAMAMEKAMVTSNIGWANEMMINGETGYMIDPNDHMDFAKKIHRLLNDYDLRKNMGKSAREQVKQYFSSDVLIKRNIEFYKAMIH</sequence>